<dbReference type="AlphaFoldDB" id="A0A9D1LBJ1"/>
<dbReference type="NCBIfam" id="TIGR02867">
    <property type="entry name" value="spore_II_P"/>
    <property type="match status" value="1"/>
</dbReference>
<feature type="signal peptide" evidence="2">
    <location>
        <begin position="1"/>
        <end position="21"/>
    </location>
</feature>
<feature type="chain" id="PRO_5038408710" evidence="2">
    <location>
        <begin position="22"/>
        <end position="360"/>
    </location>
</feature>
<evidence type="ECO:0000313" key="4">
    <source>
        <dbReference type="Proteomes" id="UP000824072"/>
    </source>
</evidence>
<gene>
    <name evidence="3" type="ORF">IAB02_08120</name>
</gene>
<protein>
    <submittedName>
        <fullName evidence="3">Stage II sporulation protein P</fullName>
    </submittedName>
</protein>
<comment type="caution">
    <text evidence="3">The sequence shown here is derived from an EMBL/GenBank/DDBJ whole genome shotgun (WGS) entry which is preliminary data.</text>
</comment>
<feature type="transmembrane region" description="Helical" evidence="1">
    <location>
        <begin position="310"/>
        <end position="328"/>
    </location>
</feature>
<accession>A0A9D1LBJ1</accession>
<sequence length="360" mass="39433">MKRIVLLLVAAFVLICLPAVAEETDGDCLYTLLGPDGQMLTMRAGRMYEGDEYISSDDQLYRIVSVDDVNMTATAEHLGEAQIDPAASTAFHSLIASAASEKKIAMYSTHSDESYIPSDGDYSLEENAGIYDVGNSFKENLEKLGIEVEYSEETFLPHDAGAYRRSRRVAEELVKDGPDAIFDIHRDGVPAEQYETTVDGEETSMVRLFVGRSNPNSQANRAFAQEVKAAADEEYPGLIKDIYIGKGNYNQELYPQSLLLEFGTHEIDKELAINSTEYMAEVINEVVFGGSAKAEGKTSVPEEGKAVSSGIFWVIGIAVVAAVVYALASTGKFKSIWHKIKRSSSEITGGMFGEKPEKKK</sequence>
<evidence type="ECO:0000256" key="2">
    <source>
        <dbReference type="SAM" id="SignalP"/>
    </source>
</evidence>
<keyword evidence="2" id="KW-0732">Signal</keyword>
<evidence type="ECO:0000313" key="3">
    <source>
        <dbReference type="EMBL" id="HIU34513.1"/>
    </source>
</evidence>
<dbReference type="InterPro" id="IPR010897">
    <property type="entry name" value="Spore_II_P"/>
</dbReference>
<organism evidence="3 4">
    <name type="scientific">Candidatus Pullichristensenella excrementigallinarum</name>
    <dbReference type="NCBI Taxonomy" id="2840907"/>
    <lineage>
        <taxon>Bacteria</taxon>
        <taxon>Bacillati</taxon>
        <taxon>Bacillota</taxon>
        <taxon>Clostridia</taxon>
        <taxon>Candidatus Pullichristensenella</taxon>
    </lineage>
</organism>
<proteinExistence type="predicted"/>
<evidence type="ECO:0000256" key="1">
    <source>
        <dbReference type="SAM" id="Phobius"/>
    </source>
</evidence>
<keyword evidence="1" id="KW-1133">Transmembrane helix</keyword>
<keyword evidence="1" id="KW-0812">Transmembrane</keyword>
<keyword evidence="1" id="KW-0472">Membrane</keyword>
<dbReference type="Pfam" id="PF07454">
    <property type="entry name" value="SpoIIP"/>
    <property type="match status" value="1"/>
</dbReference>
<dbReference type="EMBL" id="DVMU01000183">
    <property type="protein sequence ID" value="HIU34513.1"/>
    <property type="molecule type" value="Genomic_DNA"/>
</dbReference>
<reference evidence="3" key="2">
    <citation type="journal article" date="2021" name="PeerJ">
        <title>Extensive microbial diversity within the chicken gut microbiome revealed by metagenomics and culture.</title>
        <authorList>
            <person name="Gilroy R."/>
            <person name="Ravi A."/>
            <person name="Getino M."/>
            <person name="Pursley I."/>
            <person name="Horton D.L."/>
            <person name="Alikhan N.F."/>
            <person name="Baker D."/>
            <person name="Gharbi K."/>
            <person name="Hall N."/>
            <person name="Watson M."/>
            <person name="Adriaenssens E.M."/>
            <person name="Foster-Nyarko E."/>
            <person name="Jarju S."/>
            <person name="Secka A."/>
            <person name="Antonio M."/>
            <person name="Oren A."/>
            <person name="Chaudhuri R.R."/>
            <person name="La Ragione R."/>
            <person name="Hildebrand F."/>
            <person name="Pallen M.J."/>
        </authorList>
    </citation>
    <scope>NUCLEOTIDE SEQUENCE</scope>
    <source>
        <strain evidence="3">ChiHcec3-11533</strain>
    </source>
</reference>
<reference evidence="3" key="1">
    <citation type="submission" date="2020-10" db="EMBL/GenBank/DDBJ databases">
        <authorList>
            <person name="Gilroy R."/>
        </authorList>
    </citation>
    <scope>NUCLEOTIDE SEQUENCE</scope>
    <source>
        <strain evidence="3">ChiHcec3-11533</strain>
    </source>
</reference>
<name>A0A9D1LBJ1_9FIRM</name>
<dbReference type="Proteomes" id="UP000824072">
    <property type="component" value="Unassembled WGS sequence"/>
</dbReference>